<dbReference type="InterPro" id="IPR003439">
    <property type="entry name" value="ABC_transporter-like_ATP-bd"/>
</dbReference>
<evidence type="ECO:0000256" key="2">
    <source>
        <dbReference type="ARBA" id="ARBA00022448"/>
    </source>
</evidence>
<comment type="caution">
    <text evidence="12">The sequence shown here is derived from an EMBL/GenBank/DDBJ whole genome shotgun (WGS) entry which is preliminary data.</text>
</comment>
<evidence type="ECO:0000259" key="10">
    <source>
        <dbReference type="PROSITE" id="PS50893"/>
    </source>
</evidence>
<evidence type="ECO:0000256" key="7">
    <source>
        <dbReference type="ARBA" id="ARBA00022989"/>
    </source>
</evidence>
<evidence type="ECO:0000256" key="4">
    <source>
        <dbReference type="ARBA" id="ARBA00022692"/>
    </source>
</evidence>
<evidence type="ECO:0000313" key="12">
    <source>
        <dbReference type="EMBL" id="MBK6088088.1"/>
    </source>
</evidence>
<organism evidence="12 13">
    <name type="scientific">Ruminococcus difficilis</name>
    <dbReference type="NCBI Taxonomy" id="2763069"/>
    <lineage>
        <taxon>Bacteria</taxon>
        <taxon>Bacillati</taxon>
        <taxon>Bacillota</taxon>
        <taxon>Clostridia</taxon>
        <taxon>Eubacteriales</taxon>
        <taxon>Oscillospiraceae</taxon>
        <taxon>Ruminococcus</taxon>
    </lineage>
</organism>
<evidence type="ECO:0000313" key="13">
    <source>
        <dbReference type="Proteomes" id="UP000633365"/>
    </source>
</evidence>
<dbReference type="PANTHER" id="PTHR43394">
    <property type="entry name" value="ATP-DEPENDENT PERMEASE MDL1, MITOCHONDRIAL"/>
    <property type="match status" value="1"/>
</dbReference>
<keyword evidence="5" id="KW-0547">Nucleotide-binding</keyword>
<keyword evidence="13" id="KW-1185">Reference proteome</keyword>
<dbReference type="PROSITE" id="PS50893">
    <property type="entry name" value="ABC_TRANSPORTER_2"/>
    <property type="match status" value="1"/>
</dbReference>
<dbReference type="GO" id="GO:0005524">
    <property type="term" value="F:ATP binding"/>
    <property type="evidence" value="ECO:0007669"/>
    <property type="project" value="UniProtKB-KW"/>
</dbReference>
<feature type="transmembrane region" description="Helical" evidence="9">
    <location>
        <begin position="237"/>
        <end position="261"/>
    </location>
</feature>
<dbReference type="Gene3D" id="3.40.50.300">
    <property type="entry name" value="P-loop containing nucleotide triphosphate hydrolases"/>
    <property type="match status" value="1"/>
</dbReference>
<dbReference type="GO" id="GO:0005886">
    <property type="term" value="C:plasma membrane"/>
    <property type="evidence" value="ECO:0007669"/>
    <property type="project" value="UniProtKB-SubCell"/>
</dbReference>
<dbReference type="InterPro" id="IPR039421">
    <property type="entry name" value="Type_1_exporter"/>
</dbReference>
<gene>
    <name evidence="12" type="ORF">JKK62_05385</name>
</gene>
<dbReference type="SMART" id="SM00382">
    <property type="entry name" value="AAA"/>
    <property type="match status" value="1"/>
</dbReference>
<evidence type="ECO:0000256" key="3">
    <source>
        <dbReference type="ARBA" id="ARBA00022475"/>
    </source>
</evidence>
<dbReference type="SUPFAM" id="SSF52540">
    <property type="entry name" value="P-loop containing nucleoside triphosphate hydrolases"/>
    <property type="match status" value="1"/>
</dbReference>
<evidence type="ECO:0000259" key="11">
    <source>
        <dbReference type="PROSITE" id="PS50929"/>
    </source>
</evidence>
<dbReference type="Pfam" id="PF00005">
    <property type="entry name" value="ABC_tran"/>
    <property type="match status" value="1"/>
</dbReference>
<dbReference type="EMBL" id="JAEQMG010000048">
    <property type="protein sequence ID" value="MBK6088088.1"/>
    <property type="molecule type" value="Genomic_DNA"/>
</dbReference>
<feature type="transmembrane region" description="Helical" evidence="9">
    <location>
        <begin position="157"/>
        <end position="177"/>
    </location>
</feature>
<keyword evidence="4 9" id="KW-0812">Transmembrane</keyword>
<dbReference type="Gene3D" id="1.20.1560.10">
    <property type="entry name" value="ABC transporter type 1, transmembrane domain"/>
    <property type="match status" value="1"/>
</dbReference>
<evidence type="ECO:0000256" key="1">
    <source>
        <dbReference type="ARBA" id="ARBA00004651"/>
    </source>
</evidence>
<accession>A0A934WQJ5</accession>
<proteinExistence type="predicted"/>
<protein>
    <submittedName>
        <fullName evidence="12">ABC transporter ATP-binding protein</fullName>
    </submittedName>
</protein>
<dbReference type="CDD" id="cd18548">
    <property type="entry name" value="ABC_6TM_Tm287_like"/>
    <property type="match status" value="1"/>
</dbReference>
<dbReference type="InterPro" id="IPR011527">
    <property type="entry name" value="ABC1_TM_dom"/>
</dbReference>
<feature type="domain" description="ABC transporter" evidence="10">
    <location>
        <begin position="332"/>
        <end position="569"/>
    </location>
</feature>
<dbReference type="PROSITE" id="PS50929">
    <property type="entry name" value="ABC_TM1F"/>
    <property type="match status" value="1"/>
</dbReference>
<dbReference type="InterPro" id="IPR003593">
    <property type="entry name" value="AAA+_ATPase"/>
</dbReference>
<evidence type="ECO:0000256" key="8">
    <source>
        <dbReference type="ARBA" id="ARBA00023136"/>
    </source>
</evidence>
<comment type="subcellular location">
    <subcellularLocation>
        <location evidence="1">Cell membrane</location>
        <topology evidence="1">Multi-pass membrane protein</topology>
    </subcellularLocation>
</comment>
<evidence type="ECO:0000256" key="6">
    <source>
        <dbReference type="ARBA" id="ARBA00022840"/>
    </source>
</evidence>
<keyword evidence="7 9" id="KW-1133">Transmembrane helix</keyword>
<dbReference type="AlphaFoldDB" id="A0A934WQJ5"/>
<dbReference type="InterPro" id="IPR036640">
    <property type="entry name" value="ABC1_TM_sf"/>
</dbReference>
<dbReference type="InterPro" id="IPR027417">
    <property type="entry name" value="P-loop_NTPase"/>
</dbReference>
<reference evidence="12" key="1">
    <citation type="submission" date="2021-01" db="EMBL/GenBank/DDBJ databases">
        <title>Genome public.</title>
        <authorList>
            <person name="Liu C."/>
            <person name="Sun Q."/>
        </authorList>
    </citation>
    <scope>NUCLEOTIDE SEQUENCE</scope>
    <source>
        <strain evidence="12">M6</strain>
    </source>
</reference>
<dbReference type="SUPFAM" id="SSF90123">
    <property type="entry name" value="ABC transporter transmembrane region"/>
    <property type="match status" value="1"/>
</dbReference>
<dbReference type="GO" id="GO:0015421">
    <property type="term" value="F:ABC-type oligopeptide transporter activity"/>
    <property type="evidence" value="ECO:0007669"/>
    <property type="project" value="TreeGrafter"/>
</dbReference>
<dbReference type="PANTHER" id="PTHR43394:SF1">
    <property type="entry name" value="ATP-BINDING CASSETTE SUB-FAMILY B MEMBER 10, MITOCHONDRIAL"/>
    <property type="match status" value="1"/>
</dbReference>
<feature type="transmembrane region" description="Helical" evidence="9">
    <location>
        <begin position="54"/>
        <end position="83"/>
    </location>
</feature>
<evidence type="ECO:0000256" key="9">
    <source>
        <dbReference type="SAM" id="Phobius"/>
    </source>
</evidence>
<feature type="transmembrane region" description="Helical" evidence="9">
    <location>
        <begin position="12"/>
        <end position="34"/>
    </location>
</feature>
<keyword evidence="2" id="KW-0813">Transport</keyword>
<feature type="transmembrane region" description="Helical" evidence="9">
    <location>
        <begin position="132"/>
        <end position="151"/>
    </location>
</feature>
<dbReference type="RefSeq" id="WP_186832908.1">
    <property type="nucleotide sequence ID" value="NZ_JAEQMG010000048.1"/>
</dbReference>
<keyword evidence="3" id="KW-1003">Cell membrane</keyword>
<keyword evidence="8 9" id="KW-0472">Membrane</keyword>
<name>A0A934WQJ5_9FIRM</name>
<dbReference type="Proteomes" id="UP000633365">
    <property type="component" value="Unassembled WGS sequence"/>
</dbReference>
<feature type="domain" description="ABC transmembrane type-1" evidence="11">
    <location>
        <begin position="19"/>
        <end position="301"/>
    </location>
</feature>
<dbReference type="Pfam" id="PF00664">
    <property type="entry name" value="ABC_membrane"/>
    <property type="match status" value="1"/>
</dbReference>
<keyword evidence="6 12" id="KW-0067">ATP-binding</keyword>
<dbReference type="GO" id="GO:0016887">
    <property type="term" value="F:ATP hydrolysis activity"/>
    <property type="evidence" value="ECO:0007669"/>
    <property type="project" value="InterPro"/>
</dbReference>
<dbReference type="PROSITE" id="PS00211">
    <property type="entry name" value="ABC_TRANSPORTER_1"/>
    <property type="match status" value="1"/>
</dbReference>
<evidence type="ECO:0000256" key="5">
    <source>
        <dbReference type="ARBA" id="ARBA00022741"/>
    </source>
</evidence>
<dbReference type="InterPro" id="IPR017871">
    <property type="entry name" value="ABC_transporter-like_CS"/>
</dbReference>
<dbReference type="FunFam" id="3.40.50.300:FF:000221">
    <property type="entry name" value="Multidrug ABC transporter ATP-binding protein"/>
    <property type="match status" value="1"/>
</dbReference>
<sequence length="579" mass="64878">MKNFKQILRYLKPYTVFVVFSVIFVIFEVASNVLQPKYMEQIVDDGVLQMDLDVVFKAGVMMLLVAVIGGVCGYISCVLSNIYSQRFGNSLRKTLFRKIMSLSAQQDDAYTAGSLITRMTNDTRVVTEFSSVFIQMAVKPLMLFLLGIIMVLTIDPIYGIILLVSLPVQFLIIRFFIKRSAPVFATIQKKLDRLNSFAMHIVSNNRLIKSYVRENYEAGRFDNQNRDLTSTVMNIQVFMAILNPLVMLILNTVVLAVIFIGGFQVEARMIRVGSVMAAINYSQQIMMSMMTLGGIFQYVARSKVSAERLTAVLNREPALPSGKQMIDRIDKLSLSHVSFRYPQNQDAQRNVLEDISLEVRGGECIGILGTTGSGKSTIARLLIREYDATDGQVTYNGVDVKDIDTKSLRDQVSVVFQNSDMFSASLRENITKGAVFSQEDFDTAVRSACVDEFADDLRGGYDAVISERGASLSGGQKQRVAIARALLRAPQVLVFDDCTSSLDLETEAKVLERIQTNYRDKTRIFISQRISTIMGADRIILMDDGRVVAFGSHRELFDSCELYRSIYQTQNPEGGDELE</sequence>